<dbReference type="STRING" id="1071381.G8BUG2"/>
<dbReference type="GO" id="GO:0005975">
    <property type="term" value="P:carbohydrate metabolic process"/>
    <property type="evidence" value="ECO:0007669"/>
    <property type="project" value="InterPro"/>
</dbReference>
<dbReference type="Gene3D" id="3.20.20.80">
    <property type="entry name" value="Glycosidases"/>
    <property type="match status" value="1"/>
</dbReference>
<evidence type="ECO:0000256" key="1">
    <source>
        <dbReference type="ARBA" id="ARBA00022801"/>
    </source>
</evidence>
<dbReference type="EMBL" id="HE612861">
    <property type="protein sequence ID" value="CCE63748.1"/>
    <property type="molecule type" value="Genomic_DNA"/>
</dbReference>
<protein>
    <recommendedName>
        <fullName evidence="4">GH18 domain-containing protein</fullName>
    </recommendedName>
</protein>
<organism evidence="5 6">
    <name type="scientific">Tetrapisispora phaffii (strain ATCC 24235 / CBS 4417 / NBRC 1672 / NRRL Y-8282 / UCD 70-5)</name>
    <name type="common">Yeast</name>
    <name type="synonym">Fabospora phaffii</name>
    <dbReference type="NCBI Taxonomy" id="1071381"/>
    <lineage>
        <taxon>Eukaryota</taxon>
        <taxon>Fungi</taxon>
        <taxon>Dikarya</taxon>
        <taxon>Ascomycota</taxon>
        <taxon>Saccharomycotina</taxon>
        <taxon>Saccharomycetes</taxon>
        <taxon>Saccharomycetales</taxon>
        <taxon>Saccharomycetaceae</taxon>
        <taxon>Tetrapisispora</taxon>
    </lineage>
</organism>
<dbReference type="HOGENOM" id="CLU_834646_0_0_1"/>
<dbReference type="PANTHER" id="PTHR45708:SF49">
    <property type="entry name" value="ENDOCHITINASE"/>
    <property type="match status" value="1"/>
</dbReference>
<dbReference type="SUPFAM" id="SSF51445">
    <property type="entry name" value="(Trans)glycosidases"/>
    <property type="match status" value="1"/>
</dbReference>
<accession>G8BUG2</accession>
<feature type="domain" description="GH18" evidence="4">
    <location>
        <begin position="30"/>
        <end position="306"/>
    </location>
</feature>
<evidence type="ECO:0000259" key="4">
    <source>
        <dbReference type="PROSITE" id="PS51910"/>
    </source>
</evidence>
<evidence type="ECO:0000256" key="3">
    <source>
        <dbReference type="SAM" id="SignalP"/>
    </source>
</evidence>
<dbReference type="InterPro" id="IPR050542">
    <property type="entry name" value="Glycosyl_Hydrlase18_Chitinase"/>
</dbReference>
<dbReference type="InterPro" id="IPR001223">
    <property type="entry name" value="Glyco_hydro18_cat"/>
</dbReference>
<feature type="signal peptide" evidence="3">
    <location>
        <begin position="1"/>
        <end position="21"/>
    </location>
</feature>
<evidence type="ECO:0000313" key="5">
    <source>
        <dbReference type="EMBL" id="CCE63748.1"/>
    </source>
</evidence>
<dbReference type="PROSITE" id="PS51910">
    <property type="entry name" value="GH18_2"/>
    <property type="match status" value="1"/>
</dbReference>
<keyword evidence="3" id="KW-0732">Signal</keyword>
<dbReference type="KEGG" id="tpf:TPHA_0F02680"/>
<dbReference type="AlphaFoldDB" id="G8BUG2"/>
<dbReference type="OMA" id="IRACQNQ"/>
<keyword evidence="2" id="KW-0326">Glycosidase</keyword>
<sequence length="333" mass="37390">MLTDLLIKYAILLTICGLVLASGVDIDSKTNIASYFTYEFGGTDLLSYCENNDANILAISLPLKFNNLYADFSKDKKYKVDYKQLTSGIVSCQSLGKQVLLTLSVNSQEYGFKDDSEAEIFAQNLWDTFGEGSAKHNSNNPFENISLDGFNFNVTDVSSNEDNEGYSALISKLRSLFTLGKKDYFISATTYYSNAEQYITNDLLTNSDIDFIFLHDSVGQDTNKKLINWQAWVNYSQTISPNPEVKLYVGLHFLEEPSLLNPPEFSELVKSISQSKYFGGISFLDIMNSQKNLNVVSQLKEILVNNIQNNFVETVDTTIFRINVSENIAISTN</sequence>
<reference evidence="5 6" key="1">
    <citation type="journal article" date="2011" name="Proc. Natl. Acad. Sci. U.S.A.">
        <title>Evolutionary erosion of yeast sex chromosomes by mating-type switching accidents.</title>
        <authorList>
            <person name="Gordon J.L."/>
            <person name="Armisen D."/>
            <person name="Proux-Wera E."/>
            <person name="Oheigeartaigh S.S."/>
            <person name="Byrne K.P."/>
            <person name="Wolfe K.H."/>
        </authorList>
    </citation>
    <scope>NUCLEOTIDE SEQUENCE [LARGE SCALE GENOMIC DNA]</scope>
    <source>
        <strain evidence="6">ATCC 24235 / CBS 4417 / NBRC 1672 / NRRL Y-8282 / UCD 70-5</strain>
    </source>
</reference>
<dbReference type="RefSeq" id="XP_003686182.1">
    <property type="nucleotide sequence ID" value="XM_003686134.1"/>
</dbReference>
<dbReference type="InterPro" id="IPR017853">
    <property type="entry name" value="GH"/>
</dbReference>
<name>G8BUG2_TETPH</name>
<dbReference type="GO" id="GO:0004568">
    <property type="term" value="F:chitinase activity"/>
    <property type="evidence" value="ECO:0007669"/>
    <property type="project" value="TreeGrafter"/>
</dbReference>
<evidence type="ECO:0000313" key="6">
    <source>
        <dbReference type="Proteomes" id="UP000005666"/>
    </source>
</evidence>
<dbReference type="PANTHER" id="PTHR45708">
    <property type="entry name" value="ENDOCHITINASE"/>
    <property type="match status" value="1"/>
</dbReference>
<dbReference type="GO" id="GO:0005576">
    <property type="term" value="C:extracellular region"/>
    <property type="evidence" value="ECO:0007669"/>
    <property type="project" value="TreeGrafter"/>
</dbReference>
<dbReference type="Proteomes" id="UP000005666">
    <property type="component" value="Chromosome 6"/>
</dbReference>
<dbReference type="eggNOG" id="KOG4701">
    <property type="taxonomic scope" value="Eukaryota"/>
</dbReference>
<dbReference type="GeneID" id="11535601"/>
<feature type="chain" id="PRO_5003508705" description="GH18 domain-containing protein" evidence="3">
    <location>
        <begin position="22"/>
        <end position="333"/>
    </location>
</feature>
<keyword evidence="1" id="KW-0378">Hydrolase</keyword>
<gene>
    <name evidence="5" type="primary">TPHA0F02680</name>
    <name evidence="5" type="ordered locus">TPHA_0F02680</name>
</gene>
<keyword evidence="6" id="KW-1185">Reference proteome</keyword>
<dbReference type="OrthoDB" id="6020543at2759"/>
<proteinExistence type="predicted"/>
<evidence type="ECO:0000256" key="2">
    <source>
        <dbReference type="ARBA" id="ARBA00023295"/>
    </source>
</evidence>